<keyword evidence="2" id="KW-0812">Transmembrane</keyword>
<proteinExistence type="predicted"/>
<dbReference type="EMBL" id="MCFG01000169">
    <property type="protein sequence ID" value="ORX79623.1"/>
    <property type="molecule type" value="Genomic_DNA"/>
</dbReference>
<reference evidence="3 4" key="1">
    <citation type="submission" date="2016-08" db="EMBL/GenBank/DDBJ databases">
        <title>A Parts List for Fungal Cellulosomes Revealed by Comparative Genomics.</title>
        <authorList>
            <consortium name="DOE Joint Genome Institute"/>
            <person name="Haitjema C.H."/>
            <person name="Gilmore S.P."/>
            <person name="Henske J.K."/>
            <person name="Solomon K.V."/>
            <person name="De Groot R."/>
            <person name="Kuo A."/>
            <person name="Mondo S.J."/>
            <person name="Salamov A.A."/>
            <person name="Labutti K."/>
            <person name="Zhao Z."/>
            <person name="Chiniquy J."/>
            <person name="Barry K."/>
            <person name="Brewer H.M."/>
            <person name="Purvine S.O."/>
            <person name="Wright A.T."/>
            <person name="Boxma B."/>
            <person name="Van Alen T."/>
            <person name="Hackstein J.H."/>
            <person name="Baker S.E."/>
            <person name="Grigoriev I.V."/>
            <person name="O'Malley M.A."/>
        </authorList>
    </citation>
    <scope>NUCLEOTIDE SEQUENCE [LARGE SCALE GENOMIC DNA]</scope>
    <source>
        <strain evidence="3 4">S4</strain>
    </source>
</reference>
<keyword evidence="2" id="KW-0472">Membrane</keyword>
<comment type="caution">
    <text evidence="3">The sequence shown here is derived from an EMBL/GenBank/DDBJ whole genome shotgun (WGS) entry which is preliminary data.</text>
</comment>
<evidence type="ECO:0000256" key="2">
    <source>
        <dbReference type="SAM" id="Phobius"/>
    </source>
</evidence>
<evidence type="ECO:0000313" key="4">
    <source>
        <dbReference type="Proteomes" id="UP000193944"/>
    </source>
</evidence>
<reference evidence="3 4" key="2">
    <citation type="submission" date="2016-08" db="EMBL/GenBank/DDBJ databases">
        <title>Pervasive Adenine N6-methylation of Active Genes in Fungi.</title>
        <authorList>
            <consortium name="DOE Joint Genome Institute"/>
            <person name="Mondo S.J."/>
            <person name="Dannebaum R.O."/>
            <person name="Kuo R.C."/>
            <person name="Labutti K."/>
            <person name="Haridas S."/>
            <person name="Kuo A."/>
            <person name="Salamov A."/>
            <person name="Ahrendt S.R."/>
            <person name="Lipzen A."/>
            <person name="Sullivan W."/>
            <person name="Andreopoulos W.B."/>
            <person name="Clum A."/>
            <person name="Lindquist E."/>
            <person name="Daum C."/>
            <person name="Ramamoorthy G.K."/>
            <person name="Gryganskyi A."/>
            <person name="Culley D."/>
            <person name="Magnuson J.K."/>
            <person name="James T.Y."/>
            <person name="O'Malley M.A."/>
            <person name="Stajich J.E."/>
            <person name="Spatafora J.W."/>
            <person name="Visel A."/>
            <person name="Grigoriev I.V."/>
        </authorList>
    </citation>
    <scope>NUCLEOTIDE SEQUENCE [LARGE SCALE GENOMIC DNA]</scope>
    <source>
        <strain evidence="3 4">S4</strain>
    </source>
</reference>
<organism evidence="3 4">
    <name type="scientific">Anaeromyces robustus</name>
    <dbReference type="NCBI Taxonomy" id="1754192"/>
    <lineage>
        <taxon>Eukaryota</taxon>
        <taxon>Fungi</taxon>
        <taxon>Fungi incertae sedis</taxon>
        <taxon>Chytridiomycota</taxon>
        <taxon>Chytridiomycota incertae sedis</taxon>
        <taxon>Neocallimastigomycetes</taxon>
        <taxon>Neocallimastigales</taxon>
        <taxon>Neocallimastigaceae</taxon>
        <taxon>Anaeromyces</taxon>
    </lineage>
</organism>
<feature type="compositionally biased region" description="Basic and acidic residues" evidence="1">
    <location>
        <begin position="33"/>
        <end position="48"/>
    </location>
</feature>
<feature type="region of interest" description="Disordered" evidence="1">
    <location>
        <begin position="33"/>
        <end position="56"/>
    </location>
</feature>
<keyword evidence="4" id="KW-1185">Reference proteome</keyword>
<accession>A0A1Y1X1H3</accession>
<name>A0A1Y1X1H3_9FUNG</name>
<evidence type="ECO:0000256" key="1">
    <source>
        <dbReference type="SAM" id="MobiDB-lite"/>
    </source>
</evidence>
<dbReference type="AlphaFoldDB" id="A0A1Y1X1H3"/>
<dbReference type="OrthoDB" id="10559906at2759"/>
<keyword evidence="2" id="KW-1133">Transmembrane helix</keyword>
<gene>
    <name evidence="3" type="ORF">BCR32DRAFT_246226</name>
</gene>
<feature type="transmembrane region" description="Helical" evidence="2">
    <location>
        <begin position="122"/>
        <end position="141"/>
    </location>
</feature>
<evidence type="ECO:0000313" key="3">
    <source>
        <dbReference type="EMBL" id="ORX79623.1"/>
    </source>
</evidence>
<sequence>MNQINFEMFEIKQKVGQSMKRLQQEFDPIIKSLKEKTDKKEKEERKNPEVGSKSQELNKELNNKKELLDDKNKTEILLEQESIRSSHERLQQELIIMKSQFINLSNENQILKKRLDIISKRIPFLLIFHLITFGLILLIFFNNMPSNRKQEIYYLYHTGENYIYNHFKYLFNGFNRLWYQFISRLNNQYYY</sequence>
<protein>
    <submittedName>
        <fullName evidence="3">Uncharacterized protein</fullName>
    </submittedName>
</protein>
<dbReference type="Proteomes" id="UP000193944">
    <property type="component" value="Unassembled WGS sequence"/>
</dbReference>